<sequence length="137" mass="15607">MSCHPRTRAFRRYNIRVIWLSLGYAAAILFATYAFRHHLLSGAIVYLIAVLPALPIIGMFVAMGRYITEETDEYQRLLLTRQMLWATGFALSVATVWGFLQAYDLIERVDGYWVVVLWYFGLGLGSVANAVIERRAA</sequence>
<dbReference type="Proteomes" id="UP001176468">
    <property type="component" value="Unassembled WGS sequence"/>
</dbReference>
<comment type="caution">
    <text evidence="2">The sequence shown here is derived from an EMBL/GenBank/DDBJ whole genome shotgun (WGS) entry which is preliminary data.</text>
</comment>
<keyword evidence="1" id="KW-0812">Transmembrane</keyword>
<gene>
    <name evidence="2" type="ORF">Q5H94_19330</name>
</gene>
<organism evidence="2 3">
    <name type="scientific">Sphingomonas immobilis</name>
    <dbReference type="NCBI Taxonomy" id="3063997"/>
    <lineage>
        <taxon>Bacteria</taxon>
        <taxon>Pseudomonadati</taxon>
        <taxon>Pseudomonadota</taxon>
        <taxon>Alphaproteobacteria</taxon>
        <taxon>Sphingomonadales</taxon>
        <taxon>Sphingomonadaceae</taxon>
        <taxon>Sphingomonas</taxon>
    </lineage>
</organism>
<dbReference type="RefSeq" id="WP_304562887.1">
    <property type="nucleotide sequence ID" value="NZ_JAUQSZ010000016.1"/>
</dbReference>
<dbReference type="EMBL" id="JAUQSZ010000016">
    <property type="protein sequence ID" value="MDO7844491.1"/>
    <property type="molecule type" value="Genomic_DNA"/>
</dbReference>
<name>A0ABT9A684_9SPHN</name>
<feature type="transmembrane region" description="Helical" evidence="1">
    <location>
        <begin position="83"/>
        <end position="100"/>
    </location>
</feature>
<feature type="transmembrane region" description="Helical" evidence="1">
    <location>
        <begin position="41"/>
        <end position="62"/>
    </location>
</feature>
<reference evidence="2" key="1">
    <citation type="submission" date="2023-07" db="EMBL/GenBank/DDBJ databases">
        <authorList>
            <person name="Kim M.K."/>
        </authorList>
    </citation>
    <scope>NUCLEOTIDE SEQUENCE</scope>
    <source>
        <strain evidence="2">CA1-15</strain>
    </source>
</reference>
<evidence type="ECO:0008006" key="4">
    <source>
        <dbReference type="Google" id="ProtNLM"/>
    </source>
</evidence>
<evidence type="ECO:0000256" key="1">
    <source>
        <dbReference type="SAM" id="Phobius"/>
    </source>
</evidence>
<keyword evidence="1" id="KW-1133">Transmembrane helix</keyword>
<evidence type="ECO:0000313" key="3">
    <source>
        <dbReference type="Proteomes" id="UP001176468"/>
    </source>
</evidence>
<keyword evidence="1" id="KW-0472">Membrane</keyword>
<protein>
    <recommendedName>
        <fullName evidence="4">DUF2178 domain-containing protein</fullName>
    </recommendedName>
</protein>
<feature type="transmembrane region" description="Helical" evidence="1">
    <location>
        <begin position="17"/>
        <end position="35"/>
    </location>
</feature>
<evidence type="ECO:0000313" key="2">
    <source>
        <dbReference type="EMBL" id="MDO7844491.1"/>
    </source>
</evidence>
<feature type="transmembrane region" description="Helical" evidence="1">
    <location>
        <begin position="112"/>
        <end position="132"/>
    </location>
</feature>
<keyword evidence="3" id="KW-1185">Reference proteome</keyword>
<proteinExistence type="predicted"/>
<accession>A0ABT9A684</accession>